<protein>
    <submittedName>
        <fullName evidence="2">Uncharacterized protein</fullName>
    </submittedName>
</protein>
<sequence length="206" mass="22455">MWDPARRPAPAGLARRAEGSDLRPRAGDLRRVEDAFWDAWDVRAATSNGSSGLRRTKTPIPRCGSWRRTVRRSRPPYSARRWPGRGGWMSWTLGARGGVGDWSPRCRCGTLLASTVDAESLRWGSVWTPGARRGLAALRAGRDARREQLRRLPDAAAAGGRRFYGGIGAVTAFPSGLGAVNIRPVCRGSFGAHPTVASRLGRVVER</sequence>
<name>A0A6J4Q166_9ACTN</name>
<proteinExistence type="predicted"/>
<dbReference type="EMBL" id="CADCUZ010000116">
    <property type="protein sequence ID" value="CAA9427818.1"/>
    <property type="molecule type" value="Genomic_DNA"/>
</dbReference>
<evidence type="ECO:0000313" key="2">
    <source>
        <dbReference type="EMBL" id="CAA9427818.1"/>
    </source>
</evidence>
<gene>
    <name evidence="2" type="ORF">AVDCRST_MAG55-2439</name>
</gene>
<feature type="region of interest" description="Disordered" evidence="1">
    <location>
        <begin position="1"/>
        <end position="20"/>
    </location>
</feature>
<dbReference type="AlphaFoldDB" id="A0A6J4Q166"/>
<reference evidence="2" key="1">
    <citation type="submission" date="2020-02" db="EMBL/GenBank/DDBJ databases">
        <authorList>
            <person name="Meier V. D."/>
        </authorList>
    </citation>
    <scope>NUCLEOTIDE SEQUENCE</scope>
    <source>
        <strain evidence="2">AVDCRST_MAG55</strain>
    </source>
</reference>
<accession>A0A6J4Q166</accession>
<evidence type="ECO:0000256" key="1">
    <source>
        <dbReference type="SAM" id="MobiDB-lite"/>
    </source>
</evidence>
<organism evidence="2">
    <name type="scientific">uncultured Rubrobacteraceae bacterium</name>
    <dbReference type="NCBI Taxonomy" id="349277"/>
    <lineage>
        <taxon>Bacteria</taxon>
        <taxon>Bacillati</taxon>
        <taxon>Actinomycetota</taxon>
        <taxon>Rubrobacteria</taxon>
        <taxon>Rubrobacterales</taxon>
        <taxon>Rubrobacteraceae</taxon>
        <taxon>environmental samples</taxon>
    </lineage>
</organism>